<sequence>MLPILSCFVCCNSVSRGRHAPSSRASAQPLAGQLTQPHPGTATELVSLSELSLRYDRSIRAVLVLASPSQTPCATPAAAVYCNPAAAALLCPPHSQPKNVCSMPAGLSTKAARDYLNWLQQTEPALLQDIWAHLLRAHSGDPAAKLTLFLDSKKYPNPMTPHACATKDDSLRGKLGASGQHADGDNPGTTTRARVQLTADSRYLTRPCLVPRGDDDEPFAPPGQRRWTHAIVEPISFSPDLAADDSAKQTISRANGTLDSGETSVRDGGDADMQHQRREAPKSRWVDDSGTSGGGGLAAIAGVASANSGQDTCCWPAVVIAFEPANPLEFATGNLDDTTIEAGGKKGGCGGAAADVGADGGVIGGDGSATARQINSSKCAFDSIGSLPATAAEGSQVRPLGDAPVLGMSMLHSTFVGWSETPPLLGTTAIEVALGLQRDEASIALETVANTGANAVGRSAAVSGAADAVPSAATDGASGHWTVGHLCDEAEWAFLLRAQMVLSGLSPITTAINVDDQAVVYQNEASVGYFGRRMEQTAVALAPPTDLPPGPDSMRPQAAAPTSPPDTVGAIVSGEACGLLRELFRFEPTKLERMLSEVFTFGRLWRGIVQVPASCSLNGQALNSA</sequence>
<feature type="compositionally biased region" description="Polar residues" evidence="1">
    <location>
        <begin position="248"/>
        <end position="263"/>
    </location>
</feature>
<reference evidence="2" key="1">
    <citation type="journal article" date="2021" name="Proc. Natl. Acad. Sci. U.S.A.">
        <title>Three genomes in the algal genus Volvox reveal the fate of a haploid sex-determining region after a transition to homothallism.</title>
        <authorList>
            <person name="Yamamoto K."/>
            <person name="Hamaji T."/>
            <person name="Kawai-Toyooka H."/>
            <person name="Matsuzaki R."/>
            <person name="Takahashi F."/>
            <person name="Nishimura Y."/>
            <person name="Kawachi M."/>
            <person name="Noguchi H."/>
            <person name="Minakuchi Y."/>
            <person name="Umen J.G."/>
            <person name="Toyoda A."/>
            <person name="Nozaki H."/>
        </authorList>
    </citation>
    <scope>NUCLEOTIDE SEQUENCE</scope>
    <source>
        <strain evidence="2">NIES-3780</strain>
    </source>
</reference>
<protein>
    <submittedName>
        <fullName evidence="2">Uncharacterized protein</fullName>
    </submittedName>
</protein>
<dbReference type="Proteomes" id="UP000747399">
    <property type="component" value="Unassembled WGS sequence"/>
</dbReference>
<feature type="region of interest" description="Disordered" evidence="1">
    <location>
        <begin position="15"/>
        <end position="38"/>
    </location>
</feature>
<accession>A0A8J4B3B1</accession>
<evidence type="ECO:0000313" key="2">
    <source>
        <dbReference type="EMBL" id="GIL53255.1"/>
    </source>
</evidence>
<feature type="compositionally biased region" description="Basic and acidic residues" evidence="1">
    <location>
        <begin position="264"/>
        <end position="287"/>
    </location>
</feature>
<organism evidence="2 3">
    <name type="scientific">Volvox africanus</name>
    <dbReference type="NCBI Taxonomy" id="51714"/>
    <lineage>
        <taxon>Eukaryota</taxon>
        <taxon>Viridiplantae</taxon>
        <taxon>Chlorophyta</taxon>
        <taxon>core chlorophytes</taxon>
        <taxon>Chlorophyceae</taxon>
        <taxon>CS clade</taxon>
        <taxon>Chlamydomonadales</taxon>
        <taxon>Volvocaceae</taxon>
        <taxon>Volvox</taxon>
    </lineage>
</organism>
<evidence type="ECO:0000256" key="1">
    <source>
        <dbReference type="SAM" id="MobiDB-lite"/>
    </source>
</evidence>
<evidence type="ECO:0000313" key="3">
    <source>
        <dbReference type="Proteomes" id="UP000747399"/>
    </source>
</evidence>
<name>A0A8J4B3B1_9CHLO</name>
<feature type="non-terminal residue" evidence="2">
    <location>
        <position position="625"/>
    </location>
</feature>
<feature type="region of interest" description="Disordered" evidence="1">
    <location>
        <begin position="542"/>
        <end position="568"/>
    </location>
</feature>
<feature type="region of interest" description="Disordered" evidence="1">
    <location>
        <begin position="240"/>
        <end position="291"/>
    </location>
</feature>
<keyword evidence="3" id="KW-1185">Reference proteome</keyword>
<comment type="caution">
    <text evidence="2">The sequence shown here is derived from an EMBL/GenBank/DDBJ whole genome shotgun (WGS) entry which is preliminary data.</text>
</comment>
<proteinExistence type="predicted"/>
<feature type="region of interest" description="Disordered" evidence="1">
    <location>
        <begin position="162"/>
        <end position="191"/>
    </location>
</feature>
<dbReference type="AlphaFoldDB" id="A0A8J4B3B1"/>
<gene>
    <name evidence="2" type="ORF">Vafri_8904</name>
</gene>
<dbReference type="EMBL" id="BNCO01000014">
    <property type="protein sequence ID" value="GIL53255.1"/>
    <property type="molecule type" value="Genomic_DNA"/>
</dbReference>